<evidence type="ECO:0000313" key="2">
    <source>
        <dbReference type="Proteomes" id="UP000298030"/>
    </source>
</evidence>
<dbReference type="AlphaFoldDB" id="A0A4Y7STY5"/>
<proteinExistence type="predicted"/>
<sequence length="118" mass="13018">MLSVGSATTFTTTLRRSLLQPPFGHTAPGVAQLPLDGWKQVVLWKAIGPCPYADTCHPRSPSPDRAKQPSSWKMALWSVSEQWCAFYAVGSDLRTDPSHSLRATVEPHKPPIRVHQMG</sequence>
<reference evidence="1 2" key="1">
    <citation type="journal article" date="2019" name="Nat. Ecol. Evol.">
        <title>Megaphylogeny resolves global patterns of mushroom evolution.</title>
        <authorList>
            <person name="Varga T."/>
            <person name="Krizsan K."/>
            <person name="Foldi C."/>
            <person name="Dima B."/>
            <person name="Sanchez-Garcia M."/>
            <person name="Sanchez-Ramirez S."/>
            <person name="Szollosi G.J."/>
            <person name="Szarkandi J.G."/>
            <person name="Papp V."/>
            <person name="Albert L."/>
            <person name="Andreopoulos W."/>
            <person name="Angelini C."/>
            <person name="Antonin V."/>
            <person name="Barry K.W."/>
            <person name="Bougher N.L."/>
            <person name="Buchanan P."/>
            <person name="Buyck B."/>
            <person name="Bense V."/>
            <person name="Catcheside P."/>
            <person name="Chovatia M."/>
            <person name="Cooper J."/>
            <person name="Damon W."/>
            <person name="Desjardin D."/>
            <person name="Finy P."/>
            <person name="Geml J."/>
            <person name="Haridas S."/>
            <person name="Hughes K."/>
            <person name="Justo A."/>
            <person name="Karasinski D."/>
            <person name="Kautmanova I."/>
            <person name="Kiss B."/>
            <person name="Kocsube S."/>
            <person name="Kotiranta H."/>
            <person name="LaButti K.M."/>
            <person name="Lechner B.E."/>
            <person name="Liimatainen K."/>
            <person name="Lipzen A."/>
            <person name="Lukacs Z."/>
            <person name="Mihaltcheva S."/>
            <person name="Morgado L.N."/>
            <person name="Niskanen T."/>
            <person name="Noordeloos M.E."/>
            <person name="Ohm R.A."/>
            <person name="Ortiz-Santana B."/>
            <person name="Ovrebo C."/>
            <person name="Racz N."/>
            <person name="Riley R."/>
            <person name="Savchenko A."/>
            <person name="Shiryaev A."/>
            <person name="Soop K."/>
            <person name="Spirin V."/>
            <person name="Szebenyi C."/>
            <person name="Tomsovsky M."/>
            <person name="Tulloss R.E."/>
            <person name="Uehling J."/>
            <person name="Grigoriev I.V."/>
            <person name="Vagvolgyi C."/>
            <person name="Papp T."/>
            <person name="Martin F.M."/>
            <person name="Miettinen O."/>
            <person name="Hibbett D.S."/>
            <person name="Nagy L.G."/>
        </authorList>
    </citation>
    <scope>NUCLEOTIDE SEQUENCE [LARGE SCALE GENOMIC DNA]</scope>
    <source>
        <strain evidence="1 2">FP101781</strain>
    </source>
</reference>
<name>A0A4Y7STY5_COPMI</name>
<protein>
    <submittedName>
        <fullName evidence="1">Uncharacterized protein</fullName>
    </submittedName>
</protein>
<evidence type="ECO:0000313" key="1">
    <source>
        <dbReference type="EMBL" id="TEB25262.1"/>
    </source>
</evidence>
<keyword evidence="2" id="KW-1185">Reference proteome</keyword>
<dbReference type="Proteomes" id="UP000298030">
    <property type="component" value="Unassembled WGS sequence"/>
</dbReference>
<dbReference type="EMBL" id="QPFP01000058">
    <property type="protein sequence ID" value="TEB25262.1"/>
    <property type="molecule type" value="Genomic_DNA"/>
</dbReference>
<gene>
    <name evidence="1" type="ORF">FA13DRAFT_1176133</name>
</gene>
<comment type="caution">
    <text evidence="1">The sequence shown here is derived from an EMBL/GenBank/DDBJ whole genome shotgun (WGS) entry which is preliminary data.</text>
</comment>
<accession>A0A4Y7STY5</accession>
<organism evidence="1 2">
    <name type="scientific">Coprinellus micaceus</name>
    <name type="common">Glistening ink-cap mushroom</name>
    <name type="synonym">Coprinus micaceus</name>
    <dbReference type="NCBI Taxonomy" id="71717"/>
    <lineage>
        <taxon>Eukaryota</taxon>
        <taxon>Fungi</taxon>
        <taxon>Dikarya</taxon>
        <taxon>Basidiomycota</taxon>
        <taxon>Agaricomycotina</taxon>
        <taxon>Agaricomycetes</taxon>
        <taxon>Agaricomycetidae</taxon>
        <taxon>Agaricales</taxon>
        <taxon>Agaricineae</taxon>
        <taxon>Psathyrellaceae</taxon>
        <taxon>Coprinellus</taxon>
    </lineage>
</organism>